<dbReference type="GO" id="GO:0016705">
    <property type="term" value="F:oxidoreductase activity, acting on paired donors, with incorporation or reduction of molecular oxygen"/>
    <property type="evidence" value="ECO:0007669"/>
    <property type="project" value="InterPro"/>
</dbReference>
<evidence type="ECO:0000259" key="7">
    <source>
        <dbReference type="Pfam" id="PF00296"/>
    </source>
</evidence>
<dbReference type="InterPro" id="IPR051260">
    <property type="entry name" value="Diverse_substr_monoxygenases"/>
</dbReference>
<accession>A0A2T0R0Q3</accession>
<feature type="binding site" evidence="6">
    <location>
        <position position="228"/>
    </location>
    <ligand>
        <name>FMN</name>
        <dbReference type="ChEBI" id="CHEBI:58210"/>
    </ligand>
</feature>
<proteinExistence type="inferred from homology"/>
<keyword evidence="4 8" id="KW-0503">Monooxygenase</keyword>
<dbReference type="InterPro" id="IPR011251">
    <property type="entry name" value="Luciferase-like_dom"/>
</dbReference>
<evidence type="ECO:0000256" key="3">
    <source>
        <dbReference type="ARBA" id="ARBA00023002"/>
    </source>
</evidence>
<dbReference type="InterPro" id="IPR016215">
    <property type="entry name" value="NTA_MOA"/>
</dbReference>
<organism evidence="8 9">
    <name type="scientific">Kineococcus rhizosphaerae</name>
    <dbReference type="NCBI Taxonomy" id="559628"/>
    <lineage>
        <taxon>Bacteria</taxon>
        <taxon>Bacillati</taxon>
        <taxon>Actinomycetota</taxon>
        <taxon>Actinomycetes</taxon>
        <taxon>Kineosporiales</taxon>
        <taxon>Kineosporiaceae</taxon>
        <taxon>Kineococcus</taxon>
    </lineage>
</organism>
<dbReference type="PIRSF" id="PIRSF000337">
    <property type="entry name" value="NTA_MOA"/>
    <property type="match status" value="1"/>
</dbReference>
<feature type="binding site" evidence="6">
    <location>
        <position position="56"/>
    </location>
    <ligand>
        <name>FMN</name>
        <dbReference type="ChEBI" id="CHEBI:58210"/>
    </ligand>
</feature>
<dbReference type="PANTHER" id="PTHR30011:SF16">
    <property type="entry name" value="C2H2 FINGER DOMAIN TRANSCRIPTION FACTOR (EUROFUNG)-RELATED"/>
    <property type="match status" value="1"/>
</dbReference>
<comment type="similarity">
    <text evidence="5">Belongs to the NtaA/SnaA/DszA monooxygenase family.</text>
</comment>
<dbReference type="GO" id="GO:0004497">
    <property type="term" value="F:monooxygenase activity"/>
    <property type="evidence" value="ECO:0007669"/>
    <property type="project" value="UniProtKB-KW"/>
</dbReference>
<feature type="binding site" evidence="6">
    <location>
        <position position="152"/>
    </location>
    <ligand>
        <name>FMN</name>
        <dbReference type="ChEBI" id="CHEBI:58210"/>
    </ligand>
</feature>
<keyword evidence="1 6" id="KW-0285">Flavoprotein</keyword>
<gene>
    <name evidence="8" type="ORF">CLV37_109100</name>
</gene>
<reference evidence="8 9" key="1">
    <citation type="submission" date="2018-03" db="EMBL/GenBank/DDBJ databases">
        <title>Genomic Encyclopedia of Archaeal and Bacterial Type Strains, Phase II (KMG-II): from individual species to whole genera.</title>
        <authorList>
            <person name="Goeker M."/>
        </authorList>
    </citation>
    <scope>NUCLEOTIDE SEQUENCE [LARGE SCALE GENOMIC DNA]</scope>
    <source>
        <strain evidence="8 9">DSM 19711</strain>
    </source>
</reference>
<dbReference type="InterPro" id="IPR036661">
    <property type="entry name" value="Luciferase-like_sf"/>
</dbReference>
<keyword evidence="9" id="KW-1185">Reference proteome</keyword>
<dbReference type="EMBL" id="PVZF01000009">
    <property type="protein sequence ID" value="PRY12915.1"/>
    <property type="molecule type" value="Genomic_DNA"/>
</dbReference>
<dbReference type="Gene3D" id="3.20.20.30">
    <property type="entry name" value="Luciferase-like domain"/>
    <property type="match status" value="1"/>
</dbReference>
<evidence type="ECO:0000256" key="4">
    <source>
        <dbReference type="ARBA" id="ARBA00023033"/>
    </source>
</evidence>
<evidence type="ECO:0000313" key="9">
    <source>
        <dbReference type="Proteomes" id="UP000238083"/>
    </source>
</evidence>
<evidence type="ECO:0000256" key="1">
    <source>
        <dbReference type="ARBA" id="ARBA00022630"/>
    </source>
</evidence>
<dbReference type="Proteomes" id="UP000238083">
    <property type="component" value="Unassembled WGS sequence"/>
</dbReference>
<dbReference type="NCBIfam" id="TIGR03860">
    <property type="entry name" value="FMN_nitrolo"/>
    <property type="match status" value="1"/>
</dbReference>
<dbReference type="Pfam" id="PF00296">
    <property type="entry name" value="Bac_luciferase"/>
    <property type="match status" value="1"/>
</dbReference>
<name>A0A2T0R0Q3_9ACTN</name>
<sequence>MTLLLSAFEINGPNLTSQGLWAHPEQQTVRYKDLEHWLDLARLLEDGGFDLLFLADSPGYPVLRGRTPDVTFEQAVEMPTNDPMLLVPAMAAVTRRLGFAVTASTTFEGPYPNARRFATLDHLTRGRIGWNVVTTSSPVVSELHGRPPLPAHDVRYDVADEHLALSYRLFEGSWEDDAVLVDQDARRYADPGRVHPVHHDGRWFSAHGYFKVEPSPQRTPVIFQAGTSERGREFAAEHAEVVFLQGRDAATLRRHVQDLHARAARHGRAPGSVRTLVGLSVVLGRDRAHARERLEEYLSWVDVDAARAYFASMTGVDLAALDPSGSFSDVRTEGGRTQVERYRGETVAGATADFLRFGMREFVLTGTAGDVADDLERLLADTGADGFNVTPFVVPGSYAEFCAEVVPELRRRGLVADRRPGAAPSTLREAVFGAGRARLPADHPAARFRHVHEERA</sequence>
<comment type="caution">
    <text evidence="8">The sequence shown here is derived from an EMBL/GenBank/DDBJ whole genome shotgun (WGS) entry which is preliminary data.</text>
</comment>
<keyword evidence="3" id="KW-0560">Oxidoreductase</keyword>
<dbReference type="PANTHER" id="PTHR30011">
    <property type="entry name" value="ALKANESULFONATE MONOOXYGENASE-RELATED"/>
    <property type="match status" value="1"/>
</dbReference>
<feature type="domain" description="Luciferase-like" evidence="7">
    <location>
        <begin position="24"/>
        <end position="385"/>
    </location>
</feature>
<evidence type="ECO:0000256" key="6">
    <source>
        <dbReference type="PIRSR" id="PIRSR000337-1"/>
    </source>
</evidence>
<protein>
    <submittedName>
        <fullName evidence="8">FMN-dependent oxidoreductase (Nitrilotriacetate monooxygenase family)</fullName>
    </submittedName>
</protein>
<keyword evidence="2 6" id="KW-0288">FMN</keyword>
<evidence type="ECO:0000256" key="5">
    <source>
        <dbReference type="ARBA" id="ARBA00033748"/>
    </source>
</evidence>
<dbReference type="AlphaFoldDB" id="A0A2T0R0Q3"/>
<feature type="binding site" evidence="6">
    <location>
        <position position="102"/>
    </location>
    <ligand>
        <name>FMN</name>
        <dbReference type="ChEBI" id="CHEBI:58210"/>
    </ligand>
</feature>
<evidence type="ECO:0000313" key="8">
    <source>
        <dbReference type="EMBL" id="PRY12915.1"/>
    </source>
</evidence>
<evidence type="ECO:0000256" key="2">
    <source>
        <dbReference type="ARBA" id="ARBA00022643"/>
    </source>
</evidence>
<dbReference type="SUPFAM" id="SSF51679">
    <property type="entry name" value="Bacterial luciferase-like"/>
    <property type="match status" value="1"/>
</dbReference>
<feature type="binding site" evidence="6">
    <location>
        <position position="156"/>
    </location>
    <ligand>
        <name>FMN</name>
        <dbReference type="ChEBI" id="CHEBI:58210"/>
    </ligand>
</feature>